<keyword evidence="9" id="KW-0472">Membrane</keyword>
<evidence type="ECO:0000313" key="11">
    <source>
        <dbReference type="EMBL" id="RRK35419.1"/>
    </source>
</evidence>
<evidence type="ECO:0000256" key="6">
    <source>
        <dbReference type="ARBA" id="ARBA00022741"/>
    </source>
</evidence>
<dbReference type="FunFam" id="3.40.50.300:FF:000016">
    <property type="entry name" value="Oligopeptide ABC transporter ATP-binding component"/>
    <property type="match status" value="1"/>
</dbReference>
<dbReference type="CDD" id="cd03257">
    <property type="entry name" value="ABC_NikE_OppD_transporters"/>
    <property type="match status" value="1"/>
</dbReference>
<dbReference type="Pfam" id="PF00005">
    <property type="entry name" value="ABC_tran"/>
    <property type="match status" value="1"/>
</dbReference>
<dbReference type="GO" id="GO:0016887">
    <property type="term" value="F:ATP hydrolysis activity"/>
    <property type="evidence" value="ECO:0007669"/>
    <property type="project" value="InterPro"/>
</dbReference>
<dbReference type="InterPro" id="IPR013563">
    <property type="entry name" value="Oligopep_ABC_C"/>
</dbReference>
<dbReference type="Proteomes" id="UP000274920">
    <property type="component" value="Unassembled WGS sequence"/>
</dbReference>
<keyword evidence="4" id="KW-1003">Cell membrane</keyword>
<keyword evidence="6" id="KW-0547">Nucleotide-binding</keyword>
<sequence>MLKVENLSIHFEDRSEKEEVVKNVSFAVEAGDILGIVGESGSGKTMTALTIAGLLKKHAVLDGGRIWLDDTDLLTLSEKEMRRIQGNEIGMIFQEPMTALNPTMRIGKQVEEALLLHDRPWGREGRKESGAAAGKKMTKAERRQLALRALEEVELENPGELYRKYPYELSGGMRQRVMIAAAMVCRPKLLIADEPTTALDVGTQESILNLLKKLNRKYGMSILFISHNLRVVNTLCSRVLVMKDGQTVEEGDCREIFENPQSEYTRELIAAIPARTRENRYYDLLRRKKKAGEPFAGKDFGSQSCKCLL</sequence>
<name>A0A3R8KZZ0_9FIRM</name>
<gene>
    <name evidence="11" type="ORF">EBB54_18060</name>
</gene>
<evidence type="ECO:0000256" key="2">
    <source>
        <dbReference type="ARBA" id="ARBA00005417"/>
    </source>
</evidence>
<proteinExistence type="inferred from homology"/>
<dbReference type="Pfam" id="PF08352">
    <property type="entry name" value="oligo_HPY"/>
    <property type="match status" value="1"/>
</dbReference>
<organism evidence="11 12">
    <name type="scientific">Schaedlerella arabinosiphila</name>
    <dbReference type="NCBI Taxonomy" id="2044587"/>
    <lineage>
        <taxon>Bacteria</taxon>
        <taxon>Bacillati</taxon>
        <taxon>Bacillota</taxon>
        <taxon>Clostridia</taxon>
        <taxon>Lachnospirales</taxon>
        <taxon>Lachnospiraceae</taxon>
        <taxon>Schaedlerella</taxon>
    </lineage>
</organism>
<comment type="caution">
    <text evidence="11">The sequence shown here is derived from an EMBL/GenBank/DDBJ whole genome shotgun (WGS) entry which is preliminary data.</text>
</comment>
<keyword evidence="3" id="KW-0813">Transport</keyword>
<evidence type="ECO:0000256" key="9">
    <source>
        <dbReference type="ARBA" id="ARBA00023136"/>
    </source>
</evidence>
<dbReference type="Gene3D" id="3.40.50.300">
    <property type="entry name" value="P-loop containing nucleotide triphosphate hydrolases"/>
    <property type="match status" value="1"/>
</dbReference>
<dbReference type="PROSITE" id="PS00211">
    <property type="entry name" value="ABC_TRANSPORTER_1"/>
    <property type="match status" value="1"/>
</dbReference>
<evidence type="ECO:0000313" key="12">
    <source>
        <dbReference type="Proteomes" id="UP000274920"/>
    </source>
</evidence>
<dbReference type="SMART" id="SM00382">
    <property type="entry name" value="AAA"/>
    <property type="match status" value="1"/>
</dbReference>
<accession>A0A3R8KZZ0</accession>
<dbReference type="EMBL" id="RHJS01000002">
    <property type="protein sequence ID" value="RRK35419.1"/>
    <property type="molecule type" value="Genomic_DNA"/>
</dbReference>
<evidence type="ECO:0000256" key="7">
    <source>
        <dbReference type="ARBA" id="ARBA00022840"/>
    </source>
</evidence>
<keyword evidence="8" id="KW-1278">Translocase</keyword>
<feature type="domain" description="ABC transporter" evidence="10">
    <location>
        <begin position="2"/>
        <end position="269"/>
    </location>
</feature>
<dbReference type="RefSeq" id="WP_125130877.1">
    <property type="nucleotide sequence ID" value="NZ_RHJS01000002.1"/>
</dbReference>
<evidence type="ECO:0000256" key="8">
    <source>
        <dbReference type="ARBA" id="ARBA00022967"/>
    </source>
</evidence>
<evidence type="ECO:0000256" key="5">
    <source>
        <dbReference type="ARBA" id="ARBA00022519"/>
    </source>
</evidence>
<evidence type="ECO:0000259" key="10">
    <source>
        <dbReference type="PROSITE" id="PS50893"/>
    </source>
</evidence>
<keyword evidence="5" id="KW-0997">Cell inner membrane</keyword>
<dbReference type="GO" id="GO:0015833">
    <property type="term" value="P:peptide transport"/>
    <property type="evidence" value="ECO:0007669"/>
    <property type="project" value="InterPro"/>
</dbReference>
<dbReference type="SUPFAM" id="SSF52540">
    <property type="entry name" value="P-loop containing nucleoside triphosphate hydrolases"/>
    <property type="match status" value="1"/>
</dbReference>
<dbReference type="PANTHER" id="PTHR43297:SF14">
    <property type="entry name" value="ATPASE AAA-TYPE CORE DOMAIN-CONTAINING PROTEIN"/>
    <property type="match status" value="1"/>
</dbReference>
<dbReference type="PANTHER" id="PTHR43297">
    <property type="entry name" value="OLIGOPEPTIDE TRANSPORT ATP-BINDING PROTEIN APPD"/>
    <property type="match status" value="1"/>
</dbReference>
<dbReference type="InterPro" id="IPR003593">
    <property type="entry name" value="AAA+_ATPase"/>
</dbReference>
<dbReference type="InterPro" id="IPR003439">
    <property type="entry name" value="ABC_transporter-like_ATP-bd"/>
</dbReference>
<evidence type="ECO:0000256" key="4">
    <source>
        <dbReference type="ARBA" id="ARBA00022475"/>
    </source>
</evidence>
<dbReference type="GO" id="GO:0005886">
    <property type="term" value="C:plasma membrane"/>
    <property type="evidence" value="ECO:0007669"/>
    <property type="project" value="UniProtKB-SubCell"/>
</dbReference>
<keyword evidence="12" id="KW-1185">Reference proteome</keyword>
<dbReference type="AlphaFoldDB" id="A0A3R8KZZ0"/>
<reference evidence="11" key="1">
    <citation type="submission" date="2018-10" db="EMBL/GenBank/DDBJ databases">
        <title>Schaedlerella arabinophila gen. nov. sp. nov., isolated from the mouse intestinal tract and comparative analysis with the genome of the closely related altered Schaedler flora strain ASF502.</title>
        <authorList>
            <person name="Miyake S."/>
            <person name="Soh M."/>
            <person name="Seedorf H."/>
        </authorList>
    </citation>
    <scope>NUCLEOTIDE SEQUENCE [LARGE SCALE GENOMIC DNA]</scope>
    <source>
        <strain evidence="11">DSM 106076</strain>
    </source>
</reference>
<dbReference type="PROSITE" id="PS50893">
    <property type="entry name" value="ABC_TRANSPORTER_2"/>
    <property type="match status" value="1"/>
</dbReference>
<dbReference type="GO" id="GO:0005524">
    <property type="term" value="F:ATP binding"/>
    <property type="evidence" value="ECO:0007669"/>
    <property type="project" value="UniProtKB-KW"/>
</dbReference>
<dbReference type="InterPro" id="IPR017871">
    <property type="entry name" value="ABC_transporter-like_CS"/>
</dbReference>
<evidence type="ECO:0000256" key="1">
    <source>
        <dbReference type="ARBA" id="ARBA00004202"/>
    </source>
</evidence>
<evidence type="ECO:0000256" key="3">
    <source>
        <dbReference type="ARBA" id="ARBA00022448"/>
    </source>
</evidence>
<dbReference type="InterPro" id="IPR050388">
    <property type="entry name" value="ABC_Ni/Peptide_Import"/>
</dbReference>
<protein>
    <submittedName>
        <fullName evidence="11">ABC transporter ATP-binding protein</fullName>
    </submittedName>
</protein>
<comment type="similarity">
    <text evidence="2">Belongs to the ABC transporter superfamily.</text>
</comment>
<keyword evidence="7 11" id="KW-0067">ATP-binding</keyword>
<dbReference type="InterPro" id="IPR027417">
    <property type="entry name" value="P-loop_NTPase"/>
</dbReference>
<comment type="subcellular location">
    <subcellularLocation>
        <location evidence="1">Cell membrane</location>
        <topology evidence="1">Peripheral membrane protein</topology>
    </subcellularLocation>
</comment>